<dbReference type="GO" id="GO:0045892">
    <property type="term" value="P:negative regulation of DNA-templated transcription"/>
    <property type="evidence" value="ECO:0007669"/>
    <property type="project" value="TreeGrafter"/>
</dbReference>
<dbReference type="InterPro" id="IPR011663">
    <property type="entry name" value="UTRA"/>
</dbReference>
<dbReference type="InterPro" id="IPR036388">
    <property type="entry name" value="WH-like_DNA-bd_sf"/>
</dbReference>
<comment type="caution">
    <text evidence="5">The sequence shown here is derived from an EMBL/GenBank/DDBJ whole genome shotgun (WGS) entry which is preliminary data.</text>
</comment>
<keyword evidence="2" id="KW-0238">DNA-binding</keyword>
<evidence type="ECO:0000313" key="5">
    <source>
        <dbReference type="EMBL" id="MBU9736965.1"/>
    </source>
</evidence>
<evidence type="ECO:0000256" key="3">
    <source>
        <dbReference type="ARBA" id="ARBA00023163"/>
    </source>
</evidence>
<organism evidence="5 6">
    <name type="scientific">Diplocloster agilis</name>
    <dbReference type="NCBI Taxonomy" id="2850323"/>
    <lineage>
        <taxon>Bacteria</taxon>
        <taxon>Bacillati</taxon>
        <taxon>Bacillota</taxon>
        <taxon>Clostridia</taxon>
        <taxon>Lachnospirales</taxon>
        <taxon>Lachnospiraceae</taxon>
        <taxon>Diplocloster</taxon>
    </lineage>
</organism>
<name>A0A949NI06_9FIRM</name>
<accession>A0A949NI06</accession>
<evidence type="ECO:0000259" key="4">
    <source>
        <dbReference type="PROSITE" id="PS50949"/>
    </source>
</evidence>
<dbReference type="PRINTS" id="PR00037">
    <property type="entry name" value="HTHLACR"/>
</dbReference>
<evidence type="ECO:0000313" key="6">
    <source>
        <dbReference type="Proteomes" id="UP000712157"/>
    </source>
</evidence>
<dbReference type="InterPro" id="IPR000524">
    <property type="entry name" value="Tscrpt_reg_HTH_GntR"/>
</dbReference>
<dbReference type="Pfam" id="PF07702">
    <property type="entry name" value="UTRA"/>
    <property type="match status" value="1"/>
</dbReference>
<dbReference type="PANTHER" id="PTHR44846">
    <property type="entry name" value="MANNOSYL-D-GLYCERATE TRANSPORT/METABOLISM SYSTEM REPRESSOR MNGR-RELATED"/>
    <property type="match status" value="1"/>
</dbReference>
<dbReference type="Gene3D" id="1.10.10.10">
    <property type="entry name" value="Winged helix-like DNA-binding domain superfamily/Winged helix DNA-binding domain"/>
    <property type="match status" value="1"/>
</dbReference>
<dbReference type="InterPro" id="IPR050679">
    <property type="entry name" value="Bact_HTH_transcr_reg"/>
</dbReference>
<dbReference type="Proteomes" id="UP000712157">
    <property type="component" value="Unassembled WGS sequence"/>
</dbReference>
<dbReference type="PROSITE" id="PS50949">
    <property type="entry name" value="HTH_GNTR"/>
    <property type="match status" value="1"/>
</dbReference>
<dbReference type="SMART" id="SM00345">
    <property type="entry name" value="HTH_GNTR"/>
    <property type="match status" value="1"/>
</dbReference>
<dbReference type="SUPFAM" id="SSF64288">
    <property type="entry name" value="Chorismate lyase-like"/>
    <property type="match status" value="1"/>
</dbReference>
<dbReference type="EMBL" id="JAHQCW010000015">
    <property type="protein sequence ID" value="MBU9736965.1"/>
    <property type="molecule type" value="Genomic_DNA"/>
</dbReference>
<dbReference type="InterPro" id="IPR028978">
    <property type="entry name" value="Chorismate_lyase_/UTRA_dom_sf"/>
</dbReference>
<keyword evidence="6" id="KW-1185">Reference proteome</keyword>
<dbReference type="GO" id="GO:0003700">
    <property type="term" value="F:DNA-binding transcription factor activity"/>
    <property type="evidence" value="ECO:0007669"/>
    <property type="project" value="InterPro"/>
</dbReference>
<dbReference type="SUPFAM" id="SSF46785">
    <property type="entry name" value="Winged helix' DNA-binding domain"/>
    <property type="match status" value="1"/>
</dbReference>
<dbReference type="RefSeq" id="WP_158343260.1">
    <property type="nucleotide sequence ID" value="NZ_JAHQCW010000015.1"/>
</dbReference>
<gene>
    <name evidence="5" type="ORF">KTH89_10475</name>
</gene>
<dbReference type="SMART" id="SM00866">
    <property type="entry name" value="UTRA"/>
    <property type="match status" value="1"/>
</dbReference>
<keyword evidence="3" id="KW-0804">Transcription</keyword>
<feature type="domain" description="HTH gntR-type" evidence="4">
    <location>
        <begin position="12"/>
        <end position="80"/>
    </location>
</feature>
<proteinExistence type="predicted"/>
<evidence type="ECO:0000256" key="1">
    <source>
        <dbReference type="ARBA" id="ARBA00023015"/>
    </source>
</evidence>
<sequence length="253" mass="28488">MQQSPLAPLTKKTLSDIARESLSAYIGQMLNAGQTKLPSEVELARILSVSRTTIRRALTDLEGKGTIMRIHGKGTFINPNLNQMKLDLYTGHDYYKLIRKSGFEPGVKVLSRNVQEASPLQCSDLGLEEDDQILALNKVYYADGKPCLLCINYFPQTLYDWDTLSDDVLGAFPFDLIQEYAGIRCVRDSTEITTAGGNEVMAYTMGEDLLQCDSLLILDSVYYDNNNTPVFLSKTYFNTDYIKFTMIRAIEQK</sequence>
<dbReference type="PANTHER" id="PTHR44846:SF17">
    <property type="entry name" value="GNTR-FAMILY TRANSCRIPTIONAL REGULATOR"/>
    <property type="match status" value="1"/>
</dbReference>
<dbReference type="InterPro" id="IPR001034">
    <property type="entry name" value="DeoR_HTH"/>
</dbReference>
<dbReference type="Pfam" id="PF00392">
    <property type="entry name" value="GntR"/>
    <property type="match status" value="1"/>
</dbReference>
<dbReference type="AlphaFoldDB" id="A0A949NI06"/>
<dbReference type="Gene3D" id="3.40.1410.10">
    <property type="entry name" value="Chorismate lyase-like"/>
    <property type="match status" value="1"/>
</dbReference>
<reference evidence="5" key="1">
    <citation type="submission" date="2021-06" db="EMBL/GenBank/DDBJ databases">
        <title>Description of novel taxa of the family Lachnospiraceae.</title>
        <authorList>
            <person name="Chaplin A.V."/>
            <person name="Sokolova S.R."/>
            <person name="Pikina A.P."/>
            <person name="Korzhanova M."/>
            <person name="Belova V."/>
            <person name="Korostin D."/>
            <person name="Efimov B.A."/>
        </authorList>
    </citation>
    <scope>NUCLEOTIDE SEQUENCE</scope>
    <source>
        <strain evidence="5">ASD5720</strain>
    </source>
</reference>
<dbReference type="PRINTS" id="PR00035">
    <property type="entry name" value="HTHGNTR"/>
</dbReference>
<dbReference type="GO" id="GO:0003677">
    <property type="term" value="F:DNA binding"/>
    <property type="evidence" value="ECO:0007669"/>
    <property type="project" value="UniProtKB-KW"/>
</dbReference>
<keyword evidence="1" id="KW-0805">Transcription regulation</keyword>
<protein>
    <submittedName>
        <fullName evidence="5">GntR family transcriptional regulator</fullName>
    </submittedName>
</protein>
<dbReference type="CDD" id="cd07377">
    <property type="entry name" value="WHTH_GntR"/>
    <property type="match status" value="1"/>
</dbReference>
<dbReference type="InterPro" id="IPR036390">
    <property type="entry name" value="WH_DNA-bd_sf"/>
</dbReference>
<evidence type="ECO:0000256" key="2">
    <source>
        <dbReference type="ARBA" id="ARBA00023125"/>
    </source>
</evidence>